<sequence length="118" mass="13837">MTDEDRAESPDEALFLQRVHGWFYGWQDRSVELFDTKCRDLAGDKNEPDLQKSWYQDKLFLSLISPLCLCTNNMILVLFSLFNNLEMGLYVVLIGGNAYLLAIQTWKISRHRRMRQAC</sequence>
<gene>
    <name evidence="2" type="ORF">MNBD_NITROSPINAE05-1377</name>
</gene>
<reference evidence="2" key="1">
    <citation type="submission" date="2018-06" db="EMBL/GenBank/DDBJ databases">
        <authorList>
            <person name="Zhirakovskaya E."/>
        </authorList>
    </citation>
    <scope>NUCLEOTIDE SEQUENCE</scope>
</reference>
<evidence type="ECO:0000313" key="2">
    <source>
        <dbReference type="EMBL" id="VAX28259.1"/>
    </source>
</evidence>
<keyword evidence="1" id="KW-0472">Membrane</keyword>
<name>A0A3B1CDE6_9ZZZZ</name>
<organism evidence="2">
    <name type="scientific">hydrothermal vent metagenome</name>
    <dbReference type="NCBI Taxonomy" id="652676"/>
    <lineage>
        <taxon>unclassified sequences</taxon>
        <taxon>metagenomes</taxon>
        <taxon>ecological metagenomes</taxon>
    </lineage>
</organism>
<keyword evidence="1" id="KW-0812">Transmembrane</keyword>
<keyword evidence="1" id="KW-1133">Transmembrane helix</keyword>
<proteinExistence type="predicted"/>
<accession>A0A3B1CDE6</accession>
<dbReference type="AlphaFoldDB" id="A0A3B1CDE6"/>
<protein>
    <submittedName>
        <fullName evidence="2">Uncharacterized protein</fullName>
    </submittedName>
</protein>
<feature type="transmembrane region" description="Helical" evidence="1">
    <location>
        <begin position="59"/>
        <end position="81"/>
    </location>
</feature>
<feature type="transmembrane region" description="Helical" evidence="1">
    <location>
        <begin position="87"/>
        <end position="106"/>
    </location>
</feature>
<evidence type="ECO:0000256" key="1">
    <source>
        <dbReference type="SAM" id="Phobius"/>
    </source>
</evidence>
<dbReference type="EMBL" id="UOGG01000054">
    <property type="protein sequence ID" value="VAX28259.1"/>
    <property type="molecule type" value="Genomic_DNA"/>
</dbReference>